<gene>
    <name evidence="3" type="ORF">O6P43_000943</name>
</gene>
<protein>
    <submittedName>
        <fullName evidence="3">Retrovirus-related Pol polyprotein from transposon TNT 1-94</fullName>
    </submittedName>
</protein>
<proteinExistence type="predicted"/>
<sequence length="500" mass="57564">MDVTFFENHPFYPKNQESESRSPSPALNLFEPIESESTVSKQSQFEPSPALDLFEPIEPESTVSKHSQFEEENTQTRKTESGEQQNSLNTEPREEHSNLKTHTESKLLVYQCRNKAQRGEESVQMPQNCQEVITDNRGTETEEVVSEEFFEDANLHLPIALRKWVRACKNQPKYPIGNYIFYGKLSASFKAFTTNLTKATNPVTVHKITQLPVGKKTVGSKWVFTIKHKADGSIDRFKARLVAKGFTQSYDIDYQETFTYVAELNIVWVFLSLAANVDWKLLQMDVKNAFLNGELEEEVSMDVPTEVEYRQSNADHTLFIKHLSDSKNVILSVYVDDIILTGNNEDEIKQMKRYLAHVFKIKDLGELRYFIGMEIRRTSKGISVSQRKYTLDLLKETNILNCKPSETPMEQTAKSNVNGDSAVVDKGRYQRLVGRLLYLSHTRPDISDSISVLSQFMNNPREEHLNRVYRMLRYLKMAPGGSLYFKKNKDRDLKIFTDAD</sequence>
<evidence type="ECO:0000313" key="3">
    <source>
        <dbReference type="EMBL" id="KAJ7981716.1"/>
    </source>
</evidence>
<dbReference type="InterPro" id="IPR043502">
    <property type="entry name" value="DNA/RNA_pol_sf"/>
</dbReference>
<comment type="caution">
    <text evidence="3">The sequence shown here is derived from an EMBL/GenBank/DDBJ whole genome shotgun (WGS) entry which is preliminary data.</text>
</comment>
<evidence type="ECO:0000256" key="1">
    <source>
        <dbReference type="SAM" id="MobiDB-lite"/>
    </source>
</evidence>
<dbReference type="PANTHER" id="PTHR11439">
    <property type="entry name" value="GAG-POL-RELATED RETROTRANSPOSON"/>
    <property type="match status" value="1"/>
</dbReference>
<evidence type="ECO:0000259" key="2">
    <source>
        <dbReference type="Pfam" id="PF07727"/>
    </source>
</evidence>
<dbReference type="Proteomes" id="UP001163823">
    <property type="component" value="Chromosome 1"/>
</dbReference>
<dbReference type="SUPFAM" id="SSF56672">
    <property type="entry name" value="DNA/RNA polymerases"/>
    <property type="match status" value="1"/>
</dbReference>
<organism evidence="3 4">
    <name type="scientific">Quillaja saponaria</name>
    <name type="common">Soap bark tree</name>
    <dbReference type="NCBI Taxonomy" id="32244"/>
    <lineage>
        <taxon>Eukaryota</taxon>
        <taxon>Viridiplantae</taxon>
        <taxon>Streptophyta</taxon>
        <taxon>Embryophyta</taxon>
        <taxon>Tracheophyta</taxon>
        <taxon>Spermatophyta</taxon>
        <taxon>Magnoliopsida</taxon>
        <taxon>eudicotyledons</taxon>
        <taxon>Gunneridae</taxon>
        <taxon>Pentapetalae</taxon>
        <taxon>rosids</taxon>
        <taxon>fabids</taxon>
        <taxon>Fabales</taxon>
        <taxon>Quillajaceae</taxon>
        <taxon>Quillaja</taxon>
    </lineage>
</organism>
<dbReference type="InterPro" id="IPR013103">
    <property type="entry name" value="RVT_2"/>
</dbReference>
<accession>A0AAD7QHM8</accession>
<dbReference type="KEGG" id="qsa:O6P43_000943"/>
<keyword evidence="4" id="KW-1185">Reference proteome</keyword>
<dbReference type="AlphaFoldDB" id="A0AAD7QHM8"/>
<dbReference type="EMBL" id="JARAOO010000001">
    <property type="protein sequence ID" value="KAJ7981716.1"/>
    <property type="molecule type" value="Genomic_DNA"/>
</dbReference>
<feature type="region of interest" description="Disordered" evidence="1">
    <location>
        <begin position="1"/>
        <end position="102"/>
    </location>
</feature>
<reference evidence="3 4" key="1">
    <citation type="journal article" date="2023" name="Science">
        <title>Elucidation of the pathway for biosynthesis of saponin adjuvants from the soapbark tree.</title>
        <authorList>
            <person name="Reed J."/>
            <person name="Orme A."/>
            <person name="El-Demerdash A."/>
            <person name="Owen C."/>
            <person name="Martin L.B.B."/>
            <person name="Misra R.C."/>
            <person name="Kikuchi S."/>
            <person name="Rejzek M."/>
            <person name="Martin A.C."/>
            <person name="Harkess A."/>
            <person name="Leebens-Mack J."/>
            <person name="Louveau T."/>
            <person name="Stephenson M.J."/>
            <person name="Osbourn A."/>
        </authorList>
    </citation>
    <scope>NUCLEOTIDE SEQUENCE [LARGE SCALE GENOMIC DNA]</scope>
    <source>
        <strain evidence="3">S10</strain>
    </source>
</reference>
<feature type="compositionally biased region" description="Polar residues" evidence="1">
    <location>
        <begin position="35"/>
        <end position="46"/>
    </location>
</feature>
<dbReference type="Pfam" id="PF07727">
    <property type="entry name" value="RVT_2"/>
    <property type="match status" value="1"/>
</dbReference>
<name>A0AAD7QHM8_QUISA</name>
<feature type="domain" description="Reverse transcriptase Ty1/copia-type" evidence="2">
    <location>
        <begin position="205"/>
        <end position="305"/>
    </location>
</feature>
<evidence type="ECO:0000313" key="4">
    <source>
        <dbReference type="Proteomes" id="UP001163823"/>
    </source>
</evidence>
<feature type="compositionally biased region" description="Basic and acidic residues" evidence="1">
    <location>
        <begin position="91"/>
        <end position="102"/>
    </location>
</feature>
<dbReference type="PANTHER" id="PTHR11439:SF486">
    <property type="entry name" value="RLK (RECEPTOR-LIKE KINASE) PROTEIN, PUTATIVE-RELATED"/>
    <property type="match status" value="1"/>
</dbReference>